<dbReference type="GO" id="GO:0015679">
    <property type="term" value="P:plasma membrane copper ion transport"/>
    <property type="evidence" value="ECO:0007669"/>
    <property type="project" value="TreeGrafter"/>
</dbReference>
<dbReference type="EMBL" id="CP042997">
    <property type="protein sequence ID" value="QEH38527.1"/>
    <property type="molecule type" value="Genomic_DNA"/>
</dbReference>
<evidence type="ECO:0000259" key="5">
    <source>
        <dbReference type="Pfam" id="PF25973"/>
    </source>
</evidence>
<dbReference type="InterPro" id="IPR058792">
    <property type="entry name" value="Beta-barrel_RND_2"/>
</dbReference>
<dbReference type="AlphaFoldDB" id="A0A5B9WDD1"/>
<accession>A0A5B9WDD1</accession>
<sequence length="530" mass="56405">MVSAVLERPAWRWGGARELLPWIGMGACLALLAGHLAFDFVNGRRRAEASEGLTKAAQAAPADAKAEASPTTVALTAAKLKAANIGTAAARYDEVPRELGVSGRIEVNADRRIDIRPRAAGVVREVYATLGQGVKKGQPLVMIDSPEVGTARLNLRARQRELSTARIENRWKTDVASAVELLIPEIRKGTDPSVIQKDFADRPLGMYRGTLLQAYADFDIAAHEEEKTAGLRSEQVIGEHPAVVARHTREGLQAKLYAAIEQVKFDAAQEKRLSDQRERLAESEVVDAAQRLRILGVSEDVRALLDHPERADALAIDEDVTAYKLVAPFDGTVIAKAAVASQKAELNEVLYAVADLSTVWVTANVPESDVASLPAVEGGAIRLSSAAYGGRTFQAKLLSVGAIVDPQTRTVALLAGADNREGLLRPGMFVRIELDSPTRERALTVPRAALVEIDGKPGVFVPSEGPAAGTAAPGGDPGAAFAFRPVVPGRELGDRVILSGGIKEGDLVVSAGAYQLKSELLLGRDTGDED</sequence>
<protein>
    <submittedName>
        <fullName evidence="6">Cobalt-zinc-cadmium resistance protein CzcB</fullName>
    </submittedName>
</protein>
<proteinExistence type="inferred from homology"/>
<dbReference type="Pfam" id="PF25954">
    <property type="entry name" value="Beta-barrel_RND_2"/>
    <property type="match status" value="1"/>
</dbReference>
<keyword evidence="2" id="KW-0813">Transport</keyword>
<dbReference type="InterPro" id="IPR058647">
    <property type="entry name" value="BSH_CzcB-like"/>
</dbReference>
<dbReference type="Pfam" id="PF25973">
    <property type="entry name" value="BSH_CzcB"/>
    <property type="match status" value="1"/>
</dbReference>
<dbReference type="Gene3D" id="1.10.287.470">
    <property type="entry name" value="Helix hairpin bin"/>
    <property type="match status" value="1"/>
</dbReference>
<feature type="transmembrane region" description="Helical" evidence="3">
    <location>
        <begin position="20"/>
        <end position="38"/>
    </location>
</feature>
<dbReference type="GO" id="GO:0030313">
    <property type="term" value="C:cell envelope"/>
    <property type="evidence" value="ECO:0007669"/>
    <property type="project" value="TreeGrafter"/>
</dbReference>
<dbReference type="RefSeq" id="WP_168222218.1">
    <property type="nucleotide sequence ID" value="NZ_CP042997.1"/>
</dbReference>
<organism evidence="6 7">
    <name type="scientific">Aquisphaera giovannonii</name>
    <dbReference type="NCBI Taxonomy" id="406548"/>
    <lineage>
        <taxon>Bacteria</taxon>
        <taxon>Pseudomonadati</taxon>
        <taxon>Planctomycetota</taxon>
        <taxon>Planctomycetia</taxon>
        <taxon>Isosphaerales</taxon>
        <taxon>Isosphaeraceae</taxon>
        <taxon>Aquisphaera</taxon>
    </lineage>
</organism>
<dbReference type="Proteomes" id="UP000324233">
    <property type="component" value="Chromosome"/>
</dbReference>
<keyword evidence="3" id="KW-1133">Transmembrane helix</keyword>
<feature type="domain" description="CzcB-like barrel-sandwich hybrid" evidence="5">
    <location>
        <begin position="114"/>
        <end position="355"/>
    </location>
</feature>
<evidence type="ECO:0000256" key="2">
    <source>
        <dbReference type="ARBA" id="ARBA00022448"/>
    </source>
</evidence>
<keyword evidence="3" id="KW-0812">Transmembrane</keyword>
<feature type="domain" description="CusB-like beta-barrel" evidence="4">
    <location>
        <begin position="358"/>
        <end position="436"/>
    </location>
</feature>
<dbReference type="Gene3D" id="2.40.50.100">
    <property type="match status" value="1"/>
</dbReference>
<dbReference type="FunFam" id="2.40.30.170:FF:000010">
    <property type="entry name" value="Efflux RND transporter periplasmic adaptor subunit"/>
    <property type="match status" value="1"/>
</dbReference>
<evidence type="ECO:0000256" key="3">
    <source>
        <dbReference type="SAM" id="Phobius"/>
    </source>
</evidence>
<evidence type="ECO:0000259" key="4">
    <source>
        <dbReference type="Pfam" id="PF25954"/>
    </source>
</evidence>
<name>A0A5B9WDD1_9BACT</name>
<keyword evidence="3" id="KW-0472">Membrane</keyword>
<comment type="similarity">
    <text evidence="1">Belongs to the membrane fusion protein (MFP) (TC 8.A.1) family.</text>
</comment>
<dbReference type="KEGG" id="agv:OJF2_71300"/>
<evidence type="ECO:0000313" key="7">
    <source>
        <dbReference type="Proteomes" id="UP000324233"/>
    </source>
</evidence>
<gene>
    <name evidence="6" type="primary">czcB_7</name>
    <name evidence="6" type="ORF">OJF2_71300</name>
</gene>
<dbReference type="InterPro" id="IPR051909">
    <property type="entry name" value="MFP_Cation_Efflux"/>
</dbReference>
<dbReference type="PANTHER" id="PTHR30097:SF4">
    <property type="entry name" value="SLR6042 PROTEIN"/>
    <property type="match status" value="1"/>
</dbReference>
<dbReference type="Gene3D" id="2.40.30.170">
    <property type="match status" value="1"/>
</dbReference>
<reference evidence="6 7" key="1">
    <citation type="submission" date="2019-08" db="EMBL/GenBank/DDBJ databases">
        <title>Deep-cultivation of Planctomycetes and their phenomic and genomic characterization uncovers novel biology.</title>
        <authorList>
            <person name="Wiegand S."/>
            <person name="Jogler M."/>
            <person name="Boedeker C."/>
            <person name="Pinto D."/>
            <person name="Vollmers J."/>
            <person name="Rivas-Marin E."/>
            <person name="Kohn T."/>
            <person name="Peeters S.H."/>
            <person name="Heuer A."/>
            <person name="Rast P."/>
            <person name="Oberbeckmann S."/>
            <person name="Bunk B."/>
            <person name="Jeske O."/>
            <person name="Meyerdierks A."/>
            <person name="Storesund J.E."/>
            <person name="Kallscheuer N."/>
            <person name="Luecker S."/>
            <person name="Lage O.M."/>
            <person name="Pohl T."/>
            <person name="Merkel B.J."/>
            <person name="Hornburger P."/>
            <person name="Mueller R.-W."/>
            <person name="Bruemmer F."/>
            <person name="Labrenz M."/>
            <person name="Spormann A.M."/>
            <person name="Op den Camp H."/>
            <person name="Overmann J."/>
            <person name="Amann R."/>
            <person name="Jetten M.S.M."/>
            <person name="Mascher T."/>
            <person name="Medema M.H."/>
            <person name="Devos D.P."/>
            <person name="Kaster A.-K."/>
            <person name="Ovreas L."/>
            <person name="Rohde M."/>
            <person name="Galperin M.Y."/>
            <person name="Jogler C."/>
        </authorList>
    </citation>
    <scope>NUCLEOTIDE SEQUENCE [LARGE SCALE GENOMIC DNA]</scope>
    <source>
        <strain evidence="6 7">OJF2</strain>
    </source>
</reference>
<dbReference type="Gene3D" id="2.40.420.20">
    <property type="match status" value="1"/>
</dbReference>
<evidence type="ECO:0000313" key="6">
    <source>
        <dbReference type="EMBL" id="QEH38527.1"/>
    </source>
</evidence>
<dbReference type="SUPFAM" id="SSF111369">
    <property type="entry name" value="HlyD-like secretion proteins"/>
    <property type="match status" value="2"/>
</dbReference>
<dbReference type="PANTHER" id="PTHR30097">
    <property type="entry name" value="CATION EFFLUX SYSTEM PROTEIN CUSB"/>
    <property type="match status" value="1"/>
</dbReference>
<dbReference type="GO" id="GO:0060003">
    <property type="term" value="P:copper ion export"/>
    <property type="evidence" value="ECO:0007669"/>
    <property type="project" value="TreeGrafter"/>
</dbReference>
<evidence type="ECO:0000256" key="1">
    <source>
        <dbReference type="ARBA" id="ARBA00009477"/>
    </source>
</evidence>
<keyword evidence="7" id="KW-1185">Reference proteome</keyword>